<reference evidence="2" key="1">
    <citation type="submission" date="2018-05" db="EMBL/GenBank/DDBJ databases">
        <authorList>
            <person name="Lanie J.A."/>
            <person name="Ng W.-L."/>
            <person name="Kazmierczak K.M."/>
            <person name="Andrzejewski T.M."/>
            <person name="Davidsen T.M."/>
            <person name="Wayne K.J."/>
            <person name="Tettelin H."/>
            <person name="Glass J.I."/>
            <person name="Rusch D."/>
            <person name="Podicherti R."/>
            <person name="Tsui H.-C.T."/>
            <person name="Winkler M.E."/>
        </authorList>
    </citation>
    <scope>NUCLEOTIDE SEQUENCE</scope>
</reference>
<feature type="non-terminal residue" evidence="2">
    <location>
        <position position="1"/>
    </location>
</feature>
<organism evidence="2">
    <name type="scientific">marine metagenome</name>
    <dbReference type="NCBI Taxonomy" id="408172"/>
    <lineage>
        <taxon>unclassified sequences</taxon>
        <taxon>metagenomes</taxon>
        <taxon>ecological metagenomes</taxon>
    </lineage>
</organism>
<dbReference type="EMBL" id="UINC01123646">
    <property type="protein sequence ID" value="SVD00260.1"/>
    <property type="molecule type" value="Genomic_DNA"/>
</dbReference>
<gene>
    <name evidence="2" type="ORF">METZ01_LOCUS353114</name>
</gene>
<feature type="region of interest" description="Disordered" evidence="1">
    <location>
        <begin position="1"/>
        <end position="161"/>
    </location>
</feature>
<feature type="compositionally biased region" description="Basic residues" evidence="1">
    <location>
        <begin position="1"/>
        <end position="14"/>
    </location>
</feature>
<name>A0A382RS35_9ZZZZ</name>
<feature type="compositionally biased region" description="Basic residues" evidence="1">
    <location>
        <begin position="138"/>
        <end position="153"/>
    </location>
</feature>
<feature type="non-terminal residue" evidence="2">
    <location>
        <position position="161"/>
    </location>
</feature>
<protein>
    <submittedName>
        <fullName evidence="2">Uncharacterized protein</fullName>
    </submittedName>
</protein>
<proteinExistence type="predicted"/>
<feature type="compositionally biased region" description="Basic residues" evidence="1">
    <location>
        <begin position="44"/>
        <end position="63"/>
    </location>
</feature>
<evidence type="ECO:0000313" key="2">
    <source>
        <dbReference type="EMBL" id="SVD00260.1"/>
    </source>
</evidence>
<sequence>EARPPRRLLRRRAGRLAGRDARRSPRPAHARLHPLPARPGGARLHGRRRPHGCRPLRGGRRHPSAGGPRRGRAPAPTDPGGDRISAALRLSVDGLPTRPRPESRPWWRGGRAARLPTPPLGRRTLHHAHRNGPEGPATRHHRLRPGRARKGPTRRGLPEGL</sequence>
<accession>A0A382RS35</accession>
<evidence type="ECO:0000256" key="1">
    <source>
        <dbReference type="SAM" id="MobiDB-lite"/>
    </source>
</evidence>
<dbReference type="AlphaFoldDB" id="A0A382RS35"/>